<dbReference type="GO" id="GO:0045901">
    <property type="term" value="P:positive regulation of translational elongation"/>
    <property type="evidence" value="ECO:0007669"/>
    <property type="project" value="InterPro"/>
</dbReference>
<dbReference type="AlphaFoldDB" id="F0ULV9"/>
<feature type="region of interest" description="Disordered" evidence="1">
    <location>
        <begin position="1"/>
        <end position="41"/>
    </location>
</feature>
<dbReference type="VEuPathDB" id="FungiDB:I7I53_00629"/>
<dbReference type="OrthoDB" id="9975114at2759"/>
<name>F0ULV9_AJEC8</name>
<dbReference type="InterPro" id="IPR012340">
    <property type="entry name" value="NA-bd_OB-fold"/>
</dbReference>
<dbReference type="InterPro" id="IPR001884">
    <property type="entry name" value="IF5A-like"/>
</dbReference>
<dbReference type="CDD" id="cd04469">
    <property type="entry name" value="S1_Hex1"/>
    <property type="match status" value="1"/>
</dbReference>
<dbReference type="Proteomes" id="UP000008142">
    <property type="component" value="Unassembled WGS sequence"/>
</dbReference>
<accession>F0ULV9</accession>
<evidence type="ECO:0000313" key="4">
    <source>
        <dbReference type="Proteomes" id="UP000008142"/>
    </source>
</evidence>
<gene>
    <name evidence="3" type="ORF">HCEG_06424</name>
</gene>
<dbReference type="PANTHER" id="PTHR11673">
    <property type="entry name" value="TRANSLATION INITIATION FACTOR 5A FAMILY MEMBER"/>
    <property type="match status" value="1"/>
</dbReference>
<dbReference type="GO" id="GO:0043022">
    <property type="term" value="F:ribosome binding"/>
    <property type="evidence" value="ECO:0007669"/>
    <property type="project" value="InterPro"/>
</dbReference>
<dbReference type="STRING" id="544711.F0ULV9"/>
<organism evidence="4">
    <name type="scientific">Ajellomyces capsulatus (strain H88)</name>
    <name type="common">Darling's disease fungus</name>
    <name type="synonym">Histoplasma capsulatum</name>
    <dbReference type="NCBI Taxonomy" id="544711"/>
    <lineage>
        <taxon>Eukaryota</taxon>
        <taxon>Fungi</taxon>
        <taxon>Dikarya</taxon>
        <taxon>Ascomycota</taxon>
        <taxon>Pezizomycotina</taxon>
        <taxon>Eurotiomycetes</taxon>
        <taxon>Eurotiomycetidae</taxon>
        <taxon>Onygenales</taxon>
        <taxon>Ajellomycetaceae</taxon>
        <taxon>Histoplasma</taxon>
    </lineage>
</organism>
<dbReference type="OMA" id="PARKMGY"/>
<evidence type="ECO:0000256" key="1">
    <source>
        <dbReference type="SAM" id="MobiDB-lite"/>
    </source>
</evidence>
<reference evidence="4" key="1">
    <citation type="submission" date="2008-07" db="EMBL/GenBank/DDBJ databases">
        <title>Annotation of Ajellomyces capsulatus strain H88.</title>
        <authorList>
            <person name="Champion M."/>
            <person name="Cuomo C."/>
            <person name="Ma L.-J."/>
            <person name="Henn M.R."/>
            <person name="Sil A."/>
            <person name="Goldman B."/>
            <person name="Young S.K."/>
            <person name="Kodira C.D."/>
            <person name="Zeng Q."/>
            <person name="Koehrsen M."/>
            <person name="Alvarado L."/>
            <person name="Berlin A."/>
            <person name="Borenstein D."/>
            <person name="Chen Z."/>
            <person name="Engels R."/>
            <person name="Freedman E."/>
            <person name="Gellesch M."/>
            <person name="Goldberg J."/>
            <person name="Griggs A."/>
            <person name="Gujja S."/>
            <person name="Heiman D."/>
            <person name="Hepburn T."/>
            <person name="Howarth C."/>
            <person name="Jen D."/>
            <person name="Larson L."/>
            <person name="Lewis B."/>
            <person name="Mehta T."/>
            <person name="Park D."/>
            <person name="Pearson M."/>
            <person name="Roberts A."/>
            <person name="Saif S."/>
            <person name="Shea T."/>
            <person name="Shenoy N."/>
            <person name="Sisk P."/>
            <person name="Stolte C."/>
            <person name="Sykes S."/>
            <person name="Walk T."/>
            <person name="White J."/>
            <person name="Yandava C."/>
            <person name="Klein B."/>
            <person name="McEwen J.G."/>
            <person name="Puccia R."/>
            <person name="Goldman G.H."/>
            <person name="Felipe M.S."/>
            <person name="Nino-Vega G."/>
            <person name="San-Blas G."/>
            <person name="Taylor J."/>
            <person name="Mendoza L."/>
            <person name="Galagan J."/>
            <person name="Nusbaum C."/>
            <person name="Birren B."/>
        </authorList>
    </citation>
    <scope>NUCLEOTIDE SEQUENCE [LARGE SCALE GENOMIC DNA]</scope>
    <source>
        <strain evidence="4">H88</strain>
    </source>
</reference>
<dbReference type="GO" id="GO:0003746">
    <property type="term" value="F:translation elongation factor activity"/>
    <property type="evidence" value="ECO:0007669"/>
    <property type="project" value="InterPro"/>
</dbReference>
<sequence>MAVDILLGNQDELDKGRGSGQIRGQDPAPTSPQSLEVNAGPISDAWPNLIQRNVNKHQNNKTTCGSKSTRRRQSSKANELHGNQPHCQQQITSLAPSFFFSSSFSLSFPILNLGKSDFINASRTVNLDFDARVPIPFSVFPSSYRSDAVSETTHTRVEGEVNLTGASRVEREDTGYEGQLPSRSYQEADIHIHSDRRPHEEHPRTRYPEVELSRERYYGNQDRKAWETQLDITEREYRQRTDPNFQVEYAPRPTQFRDVDPYSNNRQFEQIDTTGAPSHVSEVDYASRGSERVYSETNVDRRTVIEESPRKMGYYDDEGHYHSFRRGVERAADRILHPHHHHDRKEEVVITDDRGPTRVRDGVRESVRVVQPRGGHPPETITIPCHFIRVGDLLILQGRPCQVIRISVSPQTGQHRYLGVDLFTRQLHEESSFISHPSSSVVVQSMLGPVYKTYRILDIREDGRIVAMTETGDVKQGLPVVDQGNLFNRISDAFSDGRGSIRALVINDGGRELVVDYKVIHGSRL</sequence>
<protein>
    <submittedName>
        <fullName evidence="3">Woronin body major protein</fullName>
    </submittedName>
</protein>
<dbReference type="Pfam" id="PF21485">
    <property type="entry name" value="IF5A-like_N"/>
    <property type="match status" value="1"/>
</dbReference>
<feature type="domain" description="Translation initiation factor 5A-like N-terminal" evidence="2">
    <location>
        <begin position="379"/>
        <end position="432"/>
    </location>
</feature>
<dbReference type="InterPro" id="IPR037318">
    <property type="entry name" value="Hex1_S1"/>
</dbReference>
<evidence type="ECO:0000313" key="3">
    <source>
        <dbReference type="EMBL" id="EGC47209.1"/>
    </source>
</evidence>
<dbReference type="GO" id="GO:0003723">
    <property type="term" value="F:RNA binding"/>
    <property type="evidence" value="ECO:0007669"/>
    <property type="project" value="InterPro"/>
</dbReference>
<dbReference type="Gene3D" id="2.40.50.140">
    <property type="entry name" value="Nucleic acid-binding proteins"/>
    <property type="match status" value="1"/>
</dbReference>
<dbReference type="SUPFAM" id="SSF50104">
    <property type="entry name" value="Translation proteins SH3-like domain"/>
    <property type="match status" value="1"/>
</dbReference>
<feature type="region of interest" description="Disordered" evidence="1">
    <location>
        <begin position="56"/>
        <end position="86"/>
    </location>
</feature>
<proteinExistence type="predicted"/>
<dbReference type="Gene3D" id="2.30.30.30">
    <property type="match status" value="1"/>
</dbReference>
<dbReference type="HOGENOM" id="CLU_021655_1_0_1"/>
<dbReference type="SUPFAM" id="SSF50249">
    <property type="entry name" value="Nucleic acid-binding proteins"/>
    <property type="match status" value="1"/>
</dbReference>
<dbReference type="InterPro" id="IPR008991">
    <property type="entry name" value="Translation_prot_SH3-like_sf"/>
</dbReference>
<dbReference type="InterPro" id="IPR048670">
    <property type="entry name" value="IF5A-like_N"/>
</dbReference>
<dbReference type="InterPro" id="IPR014722">
    <property type="entry name" value="Rib_uL2_dom2"/>
</dbReference>
<dbReference type="EMBL" id="DS990640">
    <property type="protein sequence ID" value="EGC47209.1"/>
    <property type="molecule type" value="Genomic_DNA"/>
</dbReference>
<evidence type="ECO:0000259" key="2">
    <source>
        <dbReference type="Pfam" id="PF21485"/>
    </source>
</evidence>